<keyword evidence="3" id="KW-0479">Metal-binding</keyword>
<accession>I0EQE7</accession>
<keyword evidence="2 4" id="KW-0808">Transferase</keyword>
<name>I0EQE7_HELCM</name>
<dbReference type="STRING" id="1163745.HCD_00670"/>
<dbReference type="Pfam" id="PF01501">
    <property type="entry name" value="Glyco_transf_8"/>
    <property type="match status" value="1"/>
</dbReference>
<dbReference type="CDD" id="cd04194">
    <property type="entry name" value="GT8_A4GalT_like"/>
    <property type="match status" value="1"/>
</dbReference>
<reference evidence="4 5" key="1">
    <citation type="journal article" date="2013" name="PLoS ONE">
        <title>Sequence Divergence and Conservation in Genomes ofHelicobacter cetorum Strains from a Dolphin and a Whale.</title>
        <authorList>
            <person name="Kersulyte D."/>
            <person name="Rossi M."/>
            <person name="Berg D.E."/>
        </authorList>
    </citation>
    <scope>NUCLEOTIDE SEQUENCE [LARGE SCALE GENOMIC DNA]</scope>
    <source>
        <strain evidence="4 5">MIT 99-5656</strain>
    </source>
</reference>
<dbReference type="GO" id="GO:0016757">
    <property type="term" value="F:glycosyltransferase activity"/>
    <property type="evidence" value="ECO:0007669"/>
    <property type="project" value="UniProtKB-KW"/>
</dbReference>
<evidence type="ECO:0000313" key="4">
    <source>
        <dbReference type="EMBL" id="AFI05166.1"/>
    </source>
</evidence>
<evidence type="ECO:0000256" key="2">
    <source>
        <dbReference type="ARBA" id="ARBA00022679"/>
    </source>
</evidence>
<dbReference type="InterPro" id="IPR002495">
    <property type="entry name" value="Glyco_trans_8"/>
</dbReference>
<dbReference type="EMBL" id="CP003481">
    <property type="protein sequence ID" value="AFI05166.1"/>
    <property type="molecule type" value="Genomic_DNA"/>
</dbReference>
<dbReference type="Gene3D" id="3.90.550.10">
    <property type="entry name" value="Spore Coat Polysaccharide Biosynthesis Protein SpsA, Chain A"/>
    <property type="match status" value="1"/>
</dbReference>
<keyword evidence="5" id="KW-1185">Reference proteome</keyword>
<dbReference type="eggNOG" id="COG1442">
    <property type="taxonomic scope" value="Bacteria"/>
</dbReference>
<organism evidence="4 5">
    <name type="scientific">Helicobacter cetorum (strain ATCC BAA-540 / CCUG 52418 / MIT 99-5656)</name>
    <dbReference type="NCBI Taxonomy" id="1163745"/>
    <lineage>
        <taxon>Bacteria</taxon>
        <taxon>Pseudomonadati</taxon>
        <taxon>Campylobacterota</taxon>
        <taxon>Epsilonproteobacteria</taxon>
        <taxon>Campylobacterales</taxon>
        <taxon>Helicobacteraceae</taxon>
        <taxon>Helicobacter</taxon>
    </lineage>
</organism>
<dbReference type="PATRIC" id="fig|1163745.3.peg.142"/>
<gene>
    <name evidence="4" type="ordered locus">HCD_00670</name>
</gene>
<evidence type="ECO:0000256" key="3">
    <source>
        <dbReference type="ARBA" id="ARBA00022723"/>
    </source>
</evidence>
<proteinExistence type="predicted"/>
<evidence type="ECO:0000313" key="5">
    <source>
        <dbReference type="Proteomes" id="UP000005013"/>
    </source>
</evidence>
<dbReference type="Proteomes" id="UP000005013">
    <property type="component" value="Chromosome"/>
</dbReference>
<dbReference type="PANTHER" id="PTHR13778:SF47">
    <property type="entry name" value="LIPOPOLYSACCHARIDE 1,3-GALACTOSYLTRANSFERASE"/>
    <property type="match status" value="1"/>
</dbReference>
<dbReference type="HOGENOM" id="CLU_063006_0_0_7"/>
<protein>
    <submittedName>
        <fullName evidence="4">Lipopolysaccharide 1,2-glucosyltransferase</fullName>
    </submittedName>
</protein>
<keyword evidence="1" id="KW-0328">Glycosyltransferase</keyword>
<dbReference type="AlphaFoldDB" id="I0EQE7"/>
<sequence length="382" mass="45020">MHKPCSKVFIAFKGYVMQNKIIPIFMSFDKNYVMGASVSIYSLLTHASRHTSTIDFSLLTPPPILNTTEHSKIFYKIHCLIKGVGLEQQNKLLKTIEPFKEFASLDFIDINSLDSSIESYLNKSCSERYGGLIILCRLLLASIFPHYSKIIAVDVDTVFLGDIASAYFALDNDPTKLLGMVKDTFSHLSFESFCRFIERTCKKFEIDFSHFSKNELERIHQGFNMGFFVAHLDLWRKVGFEKIALEFLKTRGKDLFYPEQCLINMVFFERILELPLNYNCYSDFFNQHYHKNIVMLHFIKYKPWNSISSLNRRLICYEAQACFWLTNLFKTPFKNDFLKERLEMTKDREMQSFKTHIRSQTIKAYLCFRIKTFLRSFLETRY</sequence>
<dbReference type="InterPro" id="IPR050748">
    <property type="entry name" value="Glycosyltrans_8_dom-fam"/>
</dbReference>
<evidence type="ECO:0000256" key="1">
    <source>
        <dbReference type="ARBA" id="ARBA00022676"/>
    </source>
</evidence>
<dbReference type="SUPFAM" id="SSF53448">
    <property type="entry name" value="Nucleotide-diphospho-sugar transferases"/>
    <property type="match status" value="1"/>
</dbReference>
<dbReference type="PANTHER" id="PTHR13778">
    <property type="entry name" value="GLYCOSYLTRANSFERASE 8 DOMAIN-CONTAINING PROTEIN"/>
    <property type="match status" value="1"/>
</dbReference>
<dbReference type="GO" id="GO:0046872">
    <property type="term" value="F:metal ion binding"/>
    <property type="evidence" value="ECO:0007669"/>
    <property type="project" value="UniProtKB-KW"/>
</dbReference>
<dbReference type="KEGG" id="hcm:HCD_00670"/>
<dbReference type="InterPro" id="IPR029044">
    <property type="entry name" value="Nucleotide-diphossugar_trans"/>
</dbReference>